<evidence type="ECO:0000313" key="2">
    <source>
        <dbReference type="EMBL" id="UPL49459.1"/>
    </source>
</evidence>
<proteinExistence type="predicted"/>
<dbReference type="Proteomes" id="UP000829647">
    <property type="component" value="Chromosome"/>
</dbReference>
<evidence type="ECO:0000256" key="1">
    <source>
        <dbReference type="SAM" id="MobiDB-lite"/>
    </source>
</evidence>
<dbReference type="RefSeq" id="WP_247975649.1">
    <property type="nucleotide sequence ID" value="NZ_CP095848.1"/>
</dbReference>
<accession>A0ABY4JC55</accession>
<name>A0ABY4JC55_9BACT</name>
<evidence type="ECO:0000313" key="3">
    <source>
        <dbReference type="Proteomes" id="UP000829647"/>
    </source>
</evidence>
<dbReference type="EMBL" id="CP095848">
    <property type="protein sequence ID" value="UPL49459.1"/>
    <property type="molecule type" value="Genomic_DNA"/>
</dbReference>
<reference evidence="2 3" key="1">
    <citation type="submission" date="2022-04" db="EMBL/GenBank/DDBJ databases">
        <title>Hymenobacter sp. isolated from the air.</title>
        <authorList>
            <person name="Won M."/>
            <person name="Lee C.-M."/>
            <person name="Woen H.-Y."/>
            <person name="Kwon S.-W."/>
        </authorList>
    </citation>
    <scope>NUCLEOTIDE SEQUENCE [LARGE SCALE GENOMIC DNA]</scope>
    <source>
        <strain evidence="3">5516 S-25</strain>
    </source>
</reference>
<feature type="compositionally biased region" description="Polar residues" evidence="1">
    <location>
        <begin position="54"/>
        <end position="68"/>
    </location>
</feature>
<gene>
    <name evidence="2" type="ORF">MWH26_00755</name>
</gene>
<protein>
    <submittedName>
        <fullName evidence="2">Uncharacterized protein</fullName>
    </submittedName>
</protein>
<organism evidence="2 3">
    <name type="scientific">Hymenobacter sublimis</name>
    <dbReference type="NCBI Taxonomy" id="2933777"/>
    <lineage>
        <taxon>Bacteria</taxon>
        <taxon>Pseudomonadati</taxon>
        <taxon>Bacteroidota</taxon>
        <taxon>Cytophagia</taxon>
        <taxon>Cytophagales</taxon>
        <taxon>Hymenobacteraceae</taxon>
        <taxon>Hymenobacter</taxon>
    </lineage>
</organism>
<feature type="region of interest" description="Disordered" evidence="1">
    <location>
        <begin position="38"/>
        <end position="68"/>
    </location>
</feature>
<keyword evidence="3" id="KW-1185">Reference proteome</keyword>
<sequence length="68" mass="7180">MISLVILGKLSQQSTVPVAAKAVRSSWQVPVQNASLSEGQNSVKRQIPGGGSRFWQTTAPATTANTLE</sequence>